<dbReference type="PANTHER" id="PTHR34406">
    <property type="entry name" value="PROTEIN YCEI"/>
    <property type="match status" value="1"/>
</dbReference>
<dbReference type="RefSeq" id="WP_169657619.1">
    <property type="nucleotide sequence ID" value="NZ_JABANE010000040.1"/>
</dbReference>
<evidence type="ECO:0000313" key="3">
    <source>
        <dbReference type="EMBL" id="NME69340.1"/>
    </source>
</evidence>
<dbReference type="Proteomes" id="UP000576082">
    <property type="component" value="Unassembled WGS sequence"/>
</dbReference>
<reference evidence="3 4" key="1">
    <citation type="submission" date="2020-04" db="EMBL/GenBank/DDBJ databases">
        <title>Flammeovirga sp. SR4, a novel species isolated from seawater.</title>
        <authorList>
            <person name="Wang X."/>
        </authorList>
    </citation>
    <scope>NUCLEOTIDE SEQUENCE [LARGE SCALE GENOMIC DNA]</scope>
    <source>
        <strain evidence="3 4">ATCC 23126</strain>
    </source>
</reference>
<protein>
    <submittedName>
        <fullName evidence="3">YceI family protein</fullName>
    </submittedName>
</protein>
<proteinExistence type="predicted"/>
<gene>
    <name evidence="3" type="ORF">HHU12_15295</name>
</gene>
<dbReference type="EMBL" id="JABANE010000040">
    <property type="protein sequence ID" value="NME69340.1"/>
    <property type="molecule type" value="Genomic_DNA"/>
</dbReference>
<dbReference type="PANTHER" id="PTHR34406:SF1">
    <property type="entry name" value="PROTEIN YCEI"/>
    <property type="match status" value="1"/>
</dbReference>
<dbReference type="InterPro" id="IPR007372">
    <property type="entry name" value="Lipid/polyisoprenoid-bd_YceI"/>
</dbReference>
<feature type="signal peptide" evidence="1">
    <location>
        <begin position="1"/>
        <end position="19"/>
    </location>
</feature>
<keyword evidence="4" id="KW-1185">Reference proteome</keyword>
<keyword evidence="1" id="KW-0732">Signal</keyword>
<dbReference type="Pfam" id="PF04264">
    <property type="entry name" value="YceI"/>
    <property type="match status" value="1"/>
</dbReference>
<dbReference type="SUPFAM" id="SSF101874">
    <property type="entry name" value="YceI-like"/>
    <property type="match status" value="1"/>
</dbReference>
<feature type="domain" description="Lipid/polyisoprenoid-binding YceI-like" evidence="2">
    <location>
        <begin position="19"/>
        <end position="188"/>
    </location>
</feature>
<dbReference type="InterPro" id="IPR036761">
    <property type="entry name" value="TTHA0802/YceI-like_sf"/>
</dbReference>
<dbReference type="SMART" id="SM00867">
    <property type="entry name" value="YceI"/>
    <property type="match status" value="1"/>
</dbReference>
<feature type="chain" id="PRO_5030777097" evidence="1">
    <location>
        <begin position="20"/>
        <end position="188"/>
    </location>
</feature>
<evidence type="ECO:0000313" key="4">
    <source>
        <dbReference type="Proteomes" id="UP000576082"/>
    </source>
</evidence>
<name>A0A7X9XA54_9BACT</name>
<comment type="caution">
    <text evidence="3">The sequence shown here is derived from an EMBL/GenBank/DDBJ whole genome shotgun (WGS) entry which is preliminary data.</text>
</comment>
<accession>A0A7X9XA54</accession>
<dbReference type="Gene3D" id="2.40.128.110">
    <property type="entry name" value="Lipid/polyisoprenoid-binding, YceI-like"/>
    <property type="match status" value="1"/>
</dbReference>
<sequence>MKSITLTLVAVLFSLASFAQKISADNSKVEWIGHKVVGSTHTGTVAVKGGELKIKKGALKGGEIEIDLTSLSSTDLEGEWKQKLDGHLKSGDFFDVEKYPTAKFVLKSATKDGDKLKLTGDMTIKGVSQEVAFDASLKEDGKKYVLEGAIEIDRTKFGLKYGSDSFFDNLGDKAISNNFDISFKVTTL</sequence>
<organism evidence="3 4">
    <name type="scientific">Flammeovirga aprica JL-4</name>
    <dbReference type="NCBI Taxonomy" id="694437"/>
    <lineage>
        <taxon>Bacteria</taxon>
        <taxon>Pseudomonadati</taxon>
        <taxon>Bacteroidota</taxon>
        <taxon>Cytophagia</taxon>
        <taxon>Cytophagales</taxon>
        <taxon>Flammeovirgaceae</taxon>
        <taxon>Flammeovirga</taxon>
    </lineage>
</organism>
<evidence type="ECO:0000259" key="2">
    <source>
        <dbReference type="SMART" id="SM00867"/>
    </source>
</evidence>
<dbReference type="AlphaFoldDB" id="A0A7X9XA54"/>
<evidence type="ECO:0000256" key="1">
    <source>
        <dbReference type="SAM" id="SignalP"/>
    </source>
</evidence>